<evidence type="ECO:0000313" key="3">
    <source>
        <dbReference type="Proteomes" id="UP000677016"/>
    </source>
</evidence>
<evidence type="ECO:0000313" key="2">
    <source>
        <dbReference type="EMBL" id="MBR7742289.1"/>
    </source>
</evidence>
<accession>A0A941D553</accession>
<feature type="transmembrane region" description="Helical" evidence="1">
    <location>
        <begin position="63"/>
        <end position="83"/>
    </location>
</feature>
<evidence type="ECO:0000256" key="1">
    <source>
        <dbReference type="SAM" id="Phobius"/>
    </source>
</evidence>
<dbReference type="RefSeq" id="WP_211601440.1">
    <property type="nucleotide sequence ID" value="NZ_JAGSNF010000003.1"/>
</dbReference>
<name>A0A941D553_9MICO</name>
<keyword evidence="1" id="KW-1133">Transmembrane helix</keyword>
<dbReference type="EMBL" id="JAGSNF010000003">
    <property type="protein sequence ID" value="MBR7742289.1"/>
    <property type="molecule type" value="Genomic_DNA"/>
</dbReference>
<gene>
    <name evidence="2" type="ORF">KC207_03150</name>
</gene>
<organism evidence="2 3">
    <name type="scientific">Phycicoccus avicenniae</name>
    <dbReference type="NCBI Taxonomy" id="2828860"/>
    <lineage>
        <taxon>Bacteria</taxon>
        <taxon>Bacillati</taxon>
        <taxon>Actinomycetota</taxon>
        <taxon>Actinomycetes</taxon>
        <taxon>Micrococcales</taxon>
        <taxon>Intrasporangiaceae</taxon>
        <taxon>Phycicoccus</taxon>
    </lineage>
</organism>
<dbReference type="InterPro" id="IPR021414">
    <property type="entry name" value="DUF3054"/>
</dbReference>
<keyword evidence="3" id="KW-1185">Reference proteome</keyword>
<feature type="transmembrane region" description="Helical" evidence="1">
    <location>
        <begin position="34"/>
        <end position="56"/>
    </location>
</feature>
<dbReference type="Proteomes" id="UP000677016">
    <property type="component" value="Unassembled WGS sequence"/>
</dbReference>
<keyword evidence="1" id="KW-0812">Transmembrane</keyword>
<proteinExistence type="predicted"/>
<protein>
    <submittedName>
        <fullName evidence="2">DUF3054 domain-containing protein</fullName>
    </submittedName>
</protein>
<feature type="transmembrane region" description="Helical" evidence="1">
    <location>
        <begin position="89"/>
        <end position="110"/>
    </location>
</feature>
<comment type="caution">
    <text evidence="2">The sequence shown here is derived from an EMBL/GenBank/DDBJ whole genome shotgun (WGS) entry which is preliminary data.</text>
</comment>
<dbReference type="Pfam" id="PF11255">
    <property type="entry name" value="DUF3054"/>
    <property type="match status" value="1"/>
</dbReference>
<sequence>MSRLLPALLDVAVVLAFAAVGRRSHAEGLDVVGMLRTALPFVVGAAAGWLVAAVTLDAGPRSLAFGAVVVVSAVVVGMVLRALTGQGVAVSFVVVATTVLAVLLLGWRLLARLLG</sequence>
<reference evidence="2" key="1">
    <citation type="submission" date="2021-04" db="EMBL/GenBank/DDBJ databases">
        <title>Phycicoccus avicenniae sp. nov., a novel endophytic actinomycetes isolated from branch of Avicennia mariana.</title>
        <authorList>
            <person name="Tuo L."/>
        </authorList>
    </citation>
    <scope>NUCLEOTIDE SEQUENCE</scope>
    <source>
        <strain evidence="2">BSK3Z-2</strain>
    </source>
</reference>
<dbReference type="AlphaFoldDB" id="A0A941D553"/>
<keyword evidence="1" id="KW-0472">Membrane</keyword>